<sequence length="327" mass="33838">MKRRSILALSALATPVLAPPVSAQEEWPQRPVRIIVPAAGGGSSDPIARLLAQAYAARFGQGFVVENRPGAAGNVGMTAAARAAPDGHTLLFAFAGPLATNLALYRDLPFQTQRNFDAIVRMGGVPNVLVVGQGSPMQNLADFVARAKARPGSLAYGSTGSGSSMHLAGALLSEAAGIELNHIPYSSPAAATTDLIAGRLDSMFLGAPGTVPLLRGGQIRALAVLAERRARVMPEVPTAAEQGMPGVVMGTWFMLLAPKGTPPRIIEALNAAANEALAGPGRETLAQLGLELEDGAAGGTPADAERFLASEIARHAEIVRRANIRIE</sequence>
<organism evidence="3 4">
    <name type="scientific">Sediminicoccus rosea</name>
    <dbReference type="NCBI Taxonomy" id="1225128"/>
    <lineage>
        <taxon>Bacteria</taxon>
        <taxon>Pseudomonadati</taxon>
        <taxon>Pseudomonadota</taxon>
        <taxon>Alphaproteobacteria</taxon>
        <taxon>Acetobacterales</taxon>
        <taxon>Roseomonadaceae</taxon>
        <taxon>Sediminicoccus</taxon>
    </lineage>
</organism>
<dbReference type="Pfam" id="PF03401">
    <property type="entry name" value="TctC"/>
    <property type="match status" value="1"/>
</dbReference>
<dbReference type="PANTHER" id="PTHR42928">
    <property type="entry name" value="TRICARBOXYLATE-BINDING PROTEIN"/>
    <property type="match status" value="1"/>
</dbReference>
<dbReference type="CDD" id="cd07012">
    <property type="entry name" value="PBP2_Bug_TTT"/>
    <property type="match status" value="1"/>
</dbReference>
<dbReference type="SUPFAM" id="SSF53850">
    <property type="entry name" value="Periplasmic binding protein-like II"/>
    <property type="match status" value="1"/>
</dbReference>
<keyword evidence="2" id="KW-0732">Signal</keyword>
<dbReference type="InterPro" id="IPR042100">
    <property type="entry name" value="Bug_dom1"/>
</dbReference>
<protein>
    <submittedName>
        <fullName evidence="3">Tripartite tricarboxylate transporter substrate binding protein</fullName>
    </submittedName>
</protein>
<dbReference type="PIRSF" id="PIRSF017082">
    <property type="entry name" value="YflP"/>
    <property type="match status" value="1"/>
</dbReference>
<dbReference type="PANTHER" id="PTHR42928:SF5">
    <property type="entry name" value="BLR1237 PROTEIN"/>
    <property type="match status" value="1"/>
</dbReference>
<gene>
    <name evidence="3" type="ORF">R9Z33_21435</name>
</gene>
<keyword evidence="4" id="KW-1185">Reference proteome</keyword>
<comment type="similarity">
    <text evidence="1">Belongs to the UPF0065 (bug) family.</text>
</comment>
<dbReference type="Proteomes" id="UP001305521">
    <property type="component" value="Chromosome"/>
</dbReference>
<dbReference type="RefSeq" id="WP_318648608.1">
    <property type="nucleotide sequence ID" value="NZ_CP137852.1"/>
</dbReference>
<dbReference type="Gene3D" id="3.40.190.150">
    <property type="entry name" value="Bordetella uptake gene, domain 1"/>
    <property type="match status" value="1"/>
</dbReference>
<evidence type="ECO:0000313" key="3">
    <source>
        <dbReference type="EMBL" id="WPB84644.1"/>
    </source>
</evidence>
<dbReference type="Gene3D" id="3.40.190.10">
    <property type="entry name" value="Periplasmic binding protein-like II"/>
    <property type="match status" value="1"/>
</dbReference>
<proteinExistence type="inferred from homology"/>
<name>A0ABZ0PFY2_9PROT</name>
<dbReference type="InterPro" id="IPR005064">
    <property type="entry name" value="BUG"/>
</dbReference>
<evidence type="ECO:0000313" key="4">
    <source>
        <dbReference type="Proteomes" id="UP001305521"/>
    </source>
</evidence>
<evidence type="ECO:0000256" key="2">
    <source>
        <dbReference type="SAM" id="SignalP"/>
    </source>
</evidence>
<dbReference type="EMBL" id="CP137852">
    <property type="protein sequence ID" value="WPB84644.1"/>
    <property type="molecule type" value="Genomic_DNA"/>
</dbReference>
<reference evidence="3 4" key="1">
    <citation type="submission" date="2023-11" db="EMBL/GenBank/DDBJ databases">
        <title>Arctic aerobic anoxygenic photoheterotroph Sediminicoccus rosea KRV36 adapts its photosynthesis to long days of polar summer.</title>
        <authorList>
            <person name="Tomasch J."/>
            <person name="Kopejtka K."/>
            <person name="Bily T."/>
            <person name="Gardiner A.T."/>
            <person name="Gardian Z."/>
            <person name="Shivaramu S."/>
            <person name="Koblizek M."/>
            <person name="Engelhardt F."/>
            <person name="Kaftan D."/>
        </authorList>
    </citation>
    <scope>NUCLEOTIDE SEQUENCE [LARGE SCALE GENOMIC DNA]</scope>
    <source>
        <strain evidence="3 4">R-30</strain>
    </source>
</reference>
<accession>A0ABZ0PFY2</accession>
<feature type="signal peptide" evidence="2">
    <location>
        <begin position="1"/>
        <end position="23"/>
    </location>
</feature>
<feature type="chain" id="PRO_5047549916" evidence="2">
    <location>
        <begin position="24"/>
        <end position="327"/>
    </location>
</feature>
<evidence type="ECO:0000256" key="1">
    <source>
        <dbReference type="ARBA" id="ARBA00006987"/>
    </source>
</evidence>